<dbReference type="RefSeq" id="WP_188631578.1">
    <property type="nucleotide sequence ID" value="NZ_BMNQ01000004.1"/>
</dbReference>
<comment type="caution">
    <text evidence="1">The sequence shown here is derived from an EMBL/GenBank/DDBJ whole genome shotgun (WGS) entry which is preliminary data.</text>
</comment>
<dbReference type="EMBL" id="BMNQ01000004">
    <property type="protein sequence ID" value="GGJ86228.1"/>
    <property type="molecule type" value="Genomic_DNA"/>
</dbReference>
<dbReference type="AlphaFoldDB" id="A0A917PNW1"/>
<reference evidence="1" key="2">
    <citation type="submission" date="2020-09" db="EMBL/GenBank/DDBJ databases">
        <authorList>
            <person name="Sun Q."/>
            <person name="Ohkuma M."/>
        </authorList>
    </citation>
    <scope>NUCLEOTIDE SEQUENCE</scope>
    <source>
        <strain evidence="1">JCM 12580</strain>
    </source>
</reference>
<evidence type="ECO:0000313" key="1">
    <source>
        <dbReference type="EMBL" id="GGJ86228.1"/>
    </source>
</evidence>
<keyword evidence="2" id="KW-1185">Reference proteome</keyword>
<accession>A0A917PNW1</accession>
<reference evidence="1" key="1">
    <citation type="journal article" date="2014" name="Int. J. Syst. Evol. Microbiol.">
        <title>Complete genome sequence of Corynebacterium casei LMG S-19264T (=DSM 44701T), isolated from a smear-ripened cheese.</title>
        <authorList>
            <consortium name="US DOE Joint Genome Institute (JGI-PGF)"/>
            <person name="Walter F."/>
            <person name="Albersmeier A."/>
            <person name="Kalinowski J."/>
            <person name="Ruckert C."/>
        </authorList>
    </citation>
    <scope>NUCLEOTIDE SEQUENCE</scope>
    <source>
        <strain evidence="1">JCM 12580</strain>
    </source>
</reference>
<gene>
    <name evidence="1" type="ORF">GCM10007063_05910</name>
</gene>
<evidence type="ECO:0000313" key="2">
    <source>
        <dbReference type="Proteomes" id="UP000658382"/>
    </source>
</evidence>
<sequence length="80" mass="9165">MSKLYELTDSFQQIQTMIEDGTEPVGFVFLDGAFPVDELELLDYKIDAYLSGEDATNIVKHPRSEREIMKDNGMKQSDFL</sequence>
<organism evidence="1 2">
    <name type="scientific">Lentibacillus kapialis</name>
    <dbReference type="NCBI Taxonomy" id="340214"/>
    <lineage>
        <taxon>Bacteria</taxon>
        <taxon>Bacillati</taxon>
        <taxon>Bacillota</taxon>
        <taxon>Bacilli</taxon>
        <taxon>Bacillales</taxon>
        <taxon>Bacillaceae</taxon>
        <taxon>Lentibacillus</taxon>
    </lineage>
</organism>
<protein>
    <submittedName>
        <fullName evidence="1">Uncharacterized protein</fullName>
    </submittedName>
</protein>
<name>A0A917PNW1_9BACI</name>
<dbReference type="Proteomes" id="UP000658382">
    <property type="component" value="Unassembled WGS sequence"/>
</dbReference>
<proteinExistence type="predicted"/>